<dbReference type="InterPro" id="IPR004511">
    <property type="entry name" value="PAPS/APS_Rdtase"/>
</dbReference>
<dbReference type="InterPro" id="IPR014729">
    <property type="entry name" value="Rossmann-like_a/b/a_fold"/>
</dbReference>
<keyword evidence="6" id="KW-0411">Iron-sulfur</keyword>
<dbReference type="Proteomes" id="UP000228684">
    <property type="component" value="Unassembled WGS sequence"/>
</dbReference>
<comment type="caution">
    <text evidence="8">The sequence shown here is derived from an EMBL/GenBank/DDBJ whole genome shotgun (WGS) entry which is preliminary data.</text>
</comment>
<evidence type="ECO:0000256" key="3">
    <source>
        <dbReference type="ARBA" id="ARBA00022723"/>
    </source>
</evidence>
<dbReference type="PIRSF" id="PIRSF000857">
    <property type="entry name" value="PAPS_reductase"/>
    <property type="match status" value="1"/>
</dbReference>
<dbReference type="Pfam" id="PF01507">
    <property type="entry name" value="PAPS_reduct"/>
    <property type="match status" value="1"/>
</dbReference>
<keyword evidence="4 8" id="KW-0560">Oxidoreductase</keyword>
<evidence type="ECO:0000259" key="7">
    <source>
        <dbReference type="Pfam" id="PF01507"/>
    </source>
</evidence>
<evidence type="ECO:0000313" key="8">
    <source>
        <dbReference type="EMBL" id="PIM95014.1"/>
    </source>
</evidence>
<sequence>MQYFFRRCLRKINLYSVLKLSKIIGCNLLLNSSSIEDLFICWHLDKINNNWMSFKINTNKLFCEVLDLSGKRLEIYGKHTKFILPKWSWLLRLLISDYNIYICVNTRHICCNIRKLIGLKKKLLNKNWFTGLRVAQSELRKINKIILWDITYNNIKLSPILLWNINQIINCILNIQMPYNSLQNIGFKSIGCFPCTRAVNSNESSRSGRWWWESFEELGSECGLHKNK</sequence>
<keyword evidence="9" id="KW-1185">Reference proteome</keyword>
<reference evidence="8" key="1">
    <citation type="submission" date="2017-09" db="EMBL/GenBank/DDBJ databases">
        <authorList>
            <person name="Campbell M.A."/>
            <person name="Lukasik P."/>
            <person name="Simon C."/>
            <person name="McCutcheon J.P."/>
        </authorList>
    </citation>
    <scope>NUCLEOTIDE SEQUENCE [LARGE SCALE GENOMIC DNA]</scope>
    <source>
        <strain evidence="8">MAGNEO</strain>
    </source>
</reference>
<dbReference type="SUPFAM" id="SSF52402">
    <property type="entry name" value="Adenine nucleotide alpha hydrolases-like"/>
    <property type="match status" value="1"/>
</dbReference>
<dbReference type="PANTHER" id="PTHR46482">
    <property type="entry name" value="5'-ADENYLYLSULFATE REDUCTASE 3, CHLOROPLASTIC"/>
    <property type="match status" value="1"/>
</dbReference>
<dbReference type="Gene3D" id="3.40.50.620">
    <property type="entry name" value="HUPs"/>
    <property type="match status" value="1"/>
</dbReference>
<dbReference type="GO" id="GO:0004604">
    <property type="term" value="F:phosphoadenylyl-sulfate reductase (thioredoxin) activity"/>
    <property type="evidence" value="ECO:0007669"/>
    <property type="project" value="UniProtKB-EC"/>
</dbReference>
<proteinExistence type="inferred from homology"/>
<dbReference type="InterPro" id="IPR002500">
    <property type="entry name" value="PAPS_reduct_dom"/>
</dbReference>
<evidence type="ECO:0000256" key="4">
    <source>
        <dbReference type="ARBA" id="ARBA00023002"/>
    </source>
</evidence>
<evidence type="ECO:0000256" key="2">
    <source>
        <dbReference type="ARBA" id="ARBA00009732"/>
    </source>
</evidence>
<evidence type="ECO:0000256" key="6">
    <source>
        <dbReference type="ARBA" id="ARBA00023014"/>
    </source>
</evidence>
<feature type="domain" description="Phosphoadenosine phosphosulphate reductase" evidence="7">
    <location>
        <begin position="107"/>
        <end position="198"/>
    </location>
</feature>
<evidence type="ECO:0000256" key="5">
    <source>
        <dbReference type="ARBA" id="ARBA00023004"/>
    </source>
</evidence>
<gene>
    <name evidence="8" type="primary">cysH</name>
    <name evidence="8" type="ORF">magneo_292</name>
</gene>
<dbReference type="EC" id="1.8.4.8" evidence="8"/>
<accession>A0ABX4MFL9</accession>
<comment type="similarity">
    <text evidence="2">Belongs to the PAPS reductase family. CysH subfamily.</text>
</comment>
<evidence type="ECO:0000313" key="9">
    <source>
        <dbReference type="Proteomes" id="UP000228684"/>
    </source>
</evidence>
<name>A0ABX4MFL9_9HYPH</name>
<dbReference type="PANTHER" id="PTHR46482:SF9">
    <property type="entry name" value="5'-ADENYLYLSULFATE REDUCTASE 1, CHLOROPLASTIC"/>
    <property type="match status" value="1"/>
</dbReference>
<dbReference type="EMBL" id="NXGM01000113">
    <property type="protein sequence ID" value="PIM95014.1"/>
    <property type="molecule type" value="Genomic_DNA"/>
</dbReference>
<evidence type="ECO:0000256" key="1">
    <source>
        <dbReference type="ARBA" id="ARBA00001966"/>
    </source>
</evidence>
<keyword evidence="5" id="KW-0408">Iron</keyword>
<comment type="cofactor">
    <cofactor evidence="1">
        <name>[4Fe-4S] cluster</name>
        <dbReference type="ChEBI" id="CHEBI:49883"/>
    </cofactor>
</comment>
<keyword evidence="3" id="KW-0479">Metal-binding</keyword>
<organism evidence="8 9">
    <name type="scientific">Candidatus Hodgkinia cicadicola</name>
    <dbReference type="NCBI Taxonomy" id="573658"/>
    <lineage>
        <taxon>Bacteria</taxon>
        <taxon>Pseudomonadati</taxon>
        <taxon>Pseudomonadota</taxon>
        <taxon>Alphaproteobacteria</taxon>
        <taxon>Hyphomicrobiales</taxon>
        <taxon>Candidatus Hodgkinia</taxon>
    </lineage>
</organism>
<protein>
    <submittedName>
        <fullName evidence="8">Phosphoadenosine phosphosulfate reductase</fullName>
        <ecNumber evidence="8">1.8.4.8</ecNumber>
    </submittedName>
</protein>